<feature type="chain" id="PRO_5046908048" description="prolyl oligopeptidase" evidence="6">
    <location>
        <begin position="26"/>
        <end position="710"/>
    </location>
</feature>
<dbReference type="Pfam" id="PF00326">
    <property type="entry name" value="Peptidase_S9"/>
    <property type="match status" value="1"/>
</dbReference>
<organism evidence="9 10">
    <name type="scientific">Brevundimonas faecalis</name>
    <dbReference type="NCBI Taxonomy" id="947378"/>
    <lineage>
        <taxon>Bacteria</taxon>
        <taxon>Pseudomonadati</taxon>
        <taxon>Pseudomonadota</taxon>
        <taxon>Alphaproteobacteria</taxon>
        <taxon>Caulobacterales</taxon>
        <taxon>Caulobacteraceae</taxon>
        <taxon>Brevundimonas</taxon>
    </lineage>
</organism>
<dbReference type="PANTHER" id="PTHR42881:SF2">
    <property type="entry name" value="PROLYL ENDOPEPTIDASE"/>
    <property type="match status" value="1"/>
</dbReference>
<dbReference type="InterPro" id="IPR029058">
    <property type="entry name" value="AB_hydrolase_fold"/>
</dbReference>
<keyword evidence="5" id="KW-0720">Serine protease</keyword>
<dbReference type="Pfam" id="PF02897">
    <property type="entry name" value="Peptidase_S9_N"/>
    <property type="match status" value="1"/>
</dbReference>
<sequence length="710" mass="75759">MIRRRFLAAAAASALALISAAPALAVEGGPAGDDLEWLEPAEGERALAWAREQTAAARATLSAEPGYGGVLEELKSALTASSPVTDIALLGPRAVRLKRDPDFPKGRLQVAERRPDGALGEWKTVLDVAAFAAQEGRPYTLNWGYGSTCLPPENRFCLLGFSDGGGDELMLREFDLETGRFVQDGFAAPAGRVQSAWIDADTVLIAHASGDDPRTAAGWAATARLWRRGQALAEAPVIFTAPSGDATFQFTRVGSAPRVLMTRVIDYSTFEVFAVDGAGTVTKLPLPRSLKPFGPLGGTDRHMVFQLSEPAEIGGRRVAAESLVAYDFDPATPEAARLQLVYEPAAGQVVSSYGGFRATRSRVFFPVQSNLAVTVMAARHGPAGWNVAPFESADAGVDLSVTSADAAGEDVVLRRAGFLQPTALDLASGDRRVRLEAAREVFNASAFQVDIRTARSRDGTMVDYYLVRPRAASANTPTLITGYGAFGLTLPPAYLGRSFGGEALKLWFDRGGALAVAAVRGGGEKGQDWHRAALRERRQTSYDDFIAVSEDLVSSGFTRPDRLGVFGTSNGGLLSAVVAVQRPDLYGAAVSDAPLADMLRYDRIAMGAAWKDEYGDPADSTIHAALSAYSPVHNVRADGRYPPVLISVSTTDNRVGPAHARKLAWRLSQAGGQVFLIEDEQGGHGVSDPLARPDLMALRMEFLISRLMRP</sequence>
<comment type="caution">
    <text evidence="9">The sequence shown here is derived from an EMBL/GenBank/DDBJ whole genome shotgun (WGS) entry which is preliminary data.</text>
</comment>
<dbReference type="GO" id="GO:0004252">
    <property type="term" value="F:serine-type endopeptidase activity"/>
    <property type="evidence" value="ECO:0007669"/>
    <property type="project" value="UniProtKB-EC"/>
</dbReference>
<reference evidence="9 10" key="1">
    <citation type="submission" date="2024-06" db="EMBL/GenBank/DDBJ databases">
        <title>Sorghum-associated microbial communities from plants grown in Nebraska, USA.</title>
        <authorList>
            <person name="Schachtman D."/>
        </authorList>
    </citation>
    <scope>NUCLEOTIDE SEQUENCE [LARGE SCALE GENOMIC DNA]</scope>
    <source>
        <strain evidence="9 10">2814</strain>
    </source>
</reference>
<dbReference type="PRINTS" id="PR00862">
    <property type="entry name" value="PROLIGOPTASE"/>
</dbReference>
<dbReference type="RefSeq" id="WP_354090219.1">
    <property type="nucleotide sequence ID" value="NZ_JBEPTF010000005.1"/>
</dbReference>
<comment type="catalytic activity">
    <reaction evidence="1">
        <text>Hydrolysis of Pro-|-Xaa &gt;&gt; Ala-|-Xaa in oligopeptides.</text>
        <dbReference type="EC" id="3.4.21.26"/>
    </reaction>
</comment>
<dbReference type="PANTHER" id="PTHR42881">
    <property type="entry name" value="PROLYL ENDOPEPTIDASE"/>
    <property type="match status" value="1"/>
</dbReference>
<evidence type="ECO:0000256" key="1">
    <source>
        <dbReference type="ARBA" id="ARBA00001070"/>
    </source>
</evidence>
<evidence type="ECO:0000256" key="3">
    <source>
        <dbReference type="ARBA" id="ARBA00022670"/>
    </source>
</evidence>
<dbReference type="Gene3D" id="2.130.10.120">
    <property type="entry name" value="Prolyl oligopeptidase, N-terminal domain"/>
    <property type="match status" value="1"/>
</dbReference>
<dbReference type="InterPro" id="IPR002470">
    <property type="entry name" value="Peptidase_S9A"/>
</dbReference>
<evidence type="ECO:0000256" key="5">
    <source>
        <dbReference type="ARBA" id="ARBA00022825"/>
    </source>
</evidence>
<keyword evidence="3" id="KW-0645">Protease</keyword>
<evidence type="ECO:0000259" key="7">
    <source>
        <dbReference type="Pfam" id="PF00326"/>
    </source>
</evidence>
<dbReference type="InterPro" id="IPR001375">
    <property type="entry name" value="Peptidase_S9_cat"/>
</dbReference>
<keyword evidence="4 9" id="KW-0378">Hydrolase</keyword>
<feature type="domain" description="Peptidase S9A N-terminal" evidence="8">
    <location>
        <begin position="32"/>
        <end position="277"/>
    </location>
</feature>
<accession>A0ABV2RFP7</accession>
<dbReference type="Gene3D" id="3.40.50.1820">
    <property type="entry name" value="alpha/beta hydrolase"/>
    <property type="match status" value="1"/>
</dbReference>
<evidence type="ECO:0000256" key="6">
    <source>
        <dbReference type="SAM" id="SignalP"/>
    </source>
</evidence>
<proteinExistence type="predicted"/>
<keyword evidence="10" id="KW-1185">Reference proteome</keyword>
<dbReference type="SUPFAM" id="SSF50993">
    <property type="entry name" value="Peptidase/esterase 'gauge' domain"/>
    <property type="match status" value="1"/>
</dbReference>
<dbReference type="EC" id="3.4.21.26" evidence="2"/>
<gene>
    <name evidence="9" type="ORF">ABIE19_003206</name>
</gene>
<name>A0ABV2RFP7_9CAUL</name>
<evidence type="ECO:0000256" key="4">
    <source>
        <dbReference type="ARBA" id="ARBA00022801"/>
    </source>
</evidence>
<evidence type="ECO:0000256" key="2">
    <source>
        <dbReference type="ARBA" id="ARBA00011897"/>
    </source>
</evidence>
<dbReference type="PROSITE" id="PS51318">
    <property type="entry name" value="TAT"/>
    <property type="match status" value="1"/>
</dbReference>
<keyword evidence="6" id="KW-0732">Signal</keyword>
<dbReference type="EMBL" id="JBEPTF010000005">
    <property type="protein sequence ID" value="MET4685255.1"/>
    <property type="molecule type" value="Genomic_DNA"/>
</dbReference>
<evidence type="ECO:0000259" key="8">
    <source>
        <dbReference type="Pfam" id="PF02897"/>
    </source>
</evidence>
<dbReference type="InterPro" id="IPR023302">
    <property type="entry name" value="Pept_S9A_N"/>
</dbReference>
<feature type="signal peptide" evidence="6">
    <location>
        <begin position="1"/>
        <end position="25"/>
    </location>
</feature>
<feature type="domain" description="Peptidase S9 prolyl oligopeptidase catalytic" evidence="7">
    <location>
        <begin position="504"/>
        <end position="704"/>
    </location>
</feature>
<evidence type="ECO:0000313" key="10">
    <source>
        <dbReference type="Proteomes" id="UP001549313"/>
    </source>
</evidence>
<evidence type="ECO:0000313" key="9">
    <source>
        <dbReference type="EMBL" id="MET4685255.1"/>
    </source>
</evidence>
<protein>
    <recommendedName>
        <fullName evidence="2">prolyl oligopeptidase</fullName>
        <ecNumber evidence="2">3.4.21.26</ecNumber>
    </recommendedName>
</protein>
<dbReference type="InterPro" id="IPR051167">
    <property type="entry name" value="Prolyl_oligopep/macrocyclase"/>
</dbReference>
<dbReference type="InterPro" id="IPR006311">
    <property type="entry name" value="TAT_signal"/>
</dbReference>
<dbReference type="Proteomes" id="UP001549313">
    <property type="component" value="Unassembled WGS sequence"/>
</dbReference>
<dbReference type="SUPFAM" id="SSF53474">
    <property type="entry name" value="alpha/beta-Hydrolases"/>
    <property type="match status" value="1"/>
</dbReference>